<reference evidence="1 2" key="1">
    <citation type="journal article" date="2018" name="Mol. Plant">
        <title>The genome of Artemisia annua provides insight into the evolution of Asteraceae family and artemisinin biosynthesis.</title>
        <authorList>
            <person name="Shen Q."/>
            <person name="Zhang L."/>
            <person name="Liao Z."/>
            <person name="Wang S."/>
            <person name="Yan T."/>
            <person name="Shi P."/>
            <person name="Liu M."/>
            <person name="Fu X."/>
            <person name="Pan Q."/>
            <person name="Wang Y."/>
            <person name="Lv Z."/>
            <person name="Lu X."/>
            <person name="Zhang F."/>
            <person name="Jiang W."/>
            <person name="Ma Y."/>
            <person name="Chen M."/>
            <person name="Hao X."/>
            <person name="Li L."/>
            <person name="Tang Y."/>
            <person name="Lv G."/>
            <person name="Zhou Y."/>
            <person name="Sun X."/>
            <person name="Brodelius P.E."/>
            <person name="Rose J.K.C."/>
            <person name="Tang K."/>
        </authorList>
    </citation>
    <scope>NUCLEOTIDE SEQUENCE [LARGE SCALE GENOMIC DNA]</scope>
    <source>
        <strain evidence="2">cv. Huhao1</strain>
        <tissue evidence="1">Leaf</tissue>
    </source>
</reference>
<name>A0A2U1KA98_ARTAN</name>
<sequence>MARSEMVETVALSYPCTFLVVVGLIIRSEVTCDQVVSNRLVLLNTITNRPLQLGCDPEKARPRRNAESICLSRSAKLIAQRCRMINGYAQKKVPIYSKHMFK</sequence>
<gene>
    <name evidence="1" type="ORF">CTI12_AA626350</name>
</gene>
<evidence type="ECO:0000313" key="1">
    <source>
        <dbReference type="EMBL" id="PWA30565.1"/>
    </source>
</evidence>
<comment type="caution">
    <text evidence="1">The sequence shown here is derived from an EMBL/GenBank/DDBJ whole genome shotgun (WGS) entry which is preliminary data.</text>
</comment>
<dbReference type="Proteomes" id="UP000245207">
    <property type="component" value="Unassembled WGS sequence"/>
</dbReference>
<protein>
    <submittedName>
        <fullName evidence="1">Uncharacterized protein</fullName>
    </submittedName>
</protein>
<proteinExistence type="predicted"/>
<evidence type="ECO:0000313" key="2">
    <source>
        <dbReference type="Proteomes" id="UP000245207"/>
    </source>
</evidence>
<organism evidence="1 2">
    <name type="scientific">Artemisia annua</name>
    <name type="common">Sweet wormwood</name>
    <dbReference type="NCBI Taxonomy" id="35608"/>
    <lineage>
        <taxon>Eukaryota</taxon>
        <taxon>Viridiplantae</taxon>
        <taxon>Streptophyta</taxon>
        <taxon>Embryophyta</taxon>
        <taxon>Tracheophyta</taxon>
        <taxon>Spermatophyta</taxon>
        <taxon>Magnoliopsida</taxon>
        <taxon>eudicotyledons</taxon>
        <taxon>Gunneridae</taxon>
        <taxon>Pentapetalae</taxon>
        <taxon>asterids</taxon>
        <taxon>campanulids</taxon>
        <taxon>Asterales</taxon>
        <taxon>Asteraceae</taxon>
        <taxon>Asteroideae</taxon>
        <taxon>Anthemideae</taxon>
        <taxon>Artemisiinae</taxon>
        <taxon>Artemisia</taxon>
    </lineage>
</organism>
<dbReference type="AlphaFoldDB" id="A0A2U1KA98"/>
<keyword evidence="2" id="KW-1185">Reference proteome</keyword>
<accession>A0A2U1KA98</accession>
<dbReference type="EMBL" id="PKPP01026320">
    <property type="protein sequence ID" value="PWA30565.1"/>
    <property type="molecule type" value="Genomic_DNA"/>
</dbReference>